<feature type="transmembrane region" description="Helical" evidence="1">
    <location>
        <begin position="113"/>
        <end position="131"/>
    </location>
</feature>
<dbReference type="InterPro" id="IPR003937">
    <property type="entry name" value="K_chnl_volt-dep_KCNQ"/>
</dbReference>
<keyword evidence="1" id="KW-1133">Transmembrane helix</keyword>
<protein>
    <submittedName>
        <fullName evidence="3">Potassium voltage-gated channel subfamily KQT member 5-like</fullName>
    </submittedName>
</protein>
<keyword evidence="1" id="KW-0472">Membrane</keyword>
<sequence length="139" mass="16488">MSPQRHRTIGELAGESRAGFVERLELGRLDCGSTSSQFQISRTNLLGKPIKSFNRSRDVRYRKKQTMIYNFLERPHGFKPVLYHLSMFFMVFMCLMLSVFSTISDFEKVASEILFRMVSMMYLFLLFIYRYQLIHIFSK</sequence>
<evidence type="ECO:0000256" key="1">
    <source>
        <dbReference type="SAM" id="Phobius"/>
    </source>
</evidence>
<organism evidence="2 3">
    <name type="scientific">Limulus polyphemus</name>
    <name type="common">Atlantic horseshoe crab</name>
    <dbReference type="NCBI Taxonomy" id="6850"/>
    <lineage>
        <taxon>Eukaryota</taxon>
        <taxon>Metazoa</taxon>
        <taxon>Ecdysozoa</taxon>
        <taxon>Arthropoda</taxon>
        <taxon>Chelicerata</taxon>
        <taxon>Merostomata</taxon>
        <taxon>Xiphosura</taxon>
        <taxon>Limulidae</taxon>
        <taxon>Limulus</taxon>
    </lineage>
</organism>
<dbReference type="PANTHER" id="PTHR47735">
    <property type="entry name" value="POTASSIUM VOLTAGE-GATED CHANNEL SUBFAMILY KQT MEMBER 4"/>
    <property type="match status" value="1"/>
</dbReference>
<keyword evidence="2" id="KW-1185">Reference proteome</keyword>
<keyword evidence="1" id="KW-0812">Transmembrane</keyword>
<proteinExistence type="predicted"/>
<dbReference type="Proteomes" id="UP000694941">
    <property type="component" value="Unplaced"/>
</dbReference>
<dbReference type="GeneID" id="111086204"/>
<evidence type="ECO:0000313" key="3">
    <source>
        <dbReference type="RefSeq" id="XP_022243797.1"/>
    </source>
</evidence>
<name>A0ABM1SJJ1_LIMPO</name>
<evidence type="ECO:0000313" key="2">
    <source>
        <dbReference type="Proteomes" id="UP000694941"/>
    </source>
</evidence>
<accession>A0ABM1SJJ1</accession>
<dbReference type="RefSeq" id="XP_022243797.1">
    <property type="nucleotide sequence ID" value="XM_022388089.1"/>
</dbReference>
<feature type="transmembrane region" description="Helical" evidence="1">
    <location>
        <begin position="81"/>
        <end position="101"/>
    </location>
</feature>
<dbReference type="PANTHER" id="PTHR47735:SF9">
    <property type="entry name" value="POTASSIUM VOLTAGE-GATED CHANNEL SUBFAMILY KQT MEMBER 4-LIKE ISOFORM X1"/>
    <property type="match status" value="1"/>
</dbReference>
<gene>
    <name evidence="3" type="primary">LOC111086204</name>
</gene>
<reference evidence="3" key="1">
    <citation type="submission" date="2025-08" db="UniProtKB">
        <authorList>
            <consortium name="RefSeq"/>
        </authorList>
    </citation>
    <scope>IDENTIFICATION</scope>
    <source>
        <tissue evidence="3">Muscle</tissue>
    </source>
</reference>